<accession>A0ABW4Y5N7</accession>
<keyword evidence="1" id="KW-0812">Transmembrane</keyword>
<evidence type="ECO:0000313" key="4">
    <source>
        <dbReference type="Proteomes" id="UP001597337"/>
    </source>
</evidence>
<dbReference type="RefSeq" id="WP_386023249.1">
    <property type="nucleotide sequence ID" value="NZ_JBHUHX010000007.1"/>
</dbReference>
<feature type="transmembrane region" description="Helical" evidence="1">
    <location>
        <begin position="301"/>
        <end position="323"/>
    </location>
</feature>
<dbReference type="EMBL" id="JBHUHX010000007">
    <property type="protein sequence ID" value="MFD2110890.1"/>
    <property type="molecule type" value="Genomic_DNA"/>
</dbReference>
<feature type="domain" description="VWFA" evidence="2">
    <location>
        <begin position="89"/>
        <end position="283"/>
    </location>
</feature>
<evidence type="ECO:0000259" key="2">
    <source>
        <dbReference type="PROSITE" id="PS50234"/>
    </source>
</evidence>
<organism evidence="3 4">
    <name type="scientific">Thiorhodococcus fuscus</name>
    <dbReference type="NCBI Taxonomy" id="527200"/>
    <lineage>
        <taxon>Bacteria</taxon>
        <taxon>Pseudomonadati</taxon>
        <taxon>Pseudomonadota</taxon>
        <taxon>Gammaproteobacteria</taxon>
        <taxon>Chromatiales</taxon>
        <taxon>Chromatiaceae</taxon>
        <taxon>Thiorhodococcus</taxon>
    </lineage>
</organism>
<name>A0ABW4Y5N7_9GAMM</name>
<dbReference type="PANTHER" id="PTHR22550:SF18">
    <property type="entry name" value="VWFA DOMAIN-CONTAINING PROTEIN"/>
    <property type="match status" value="1"/>
</dbReference>
<dbReference type="InterPro" id="IPR036465">
    <property type="entry name" value="vWFA_dom_sf"/>
</dbReference>
<evidence type="ECO:0000256" key="1">
    <source>
        <dbReference type="SAM" id="Phobius"/>
    </source>
</evidence>
<dbReference type="PANTHER" id="PTHR22550">
    <property type="entry name" value="SPORE GERMINATION PROTEIN"/>
    <property type="match status" value="1"/>
</dbReference>
<dbReference type="SMART" id="SM00327">
    <property type="entry name" value="VWA"/>
    <property type="match status" value="1"/>
</dbReference>
<proteinExistence type="predicted"/>
<dbReference type="PROSITE" id="PS50234">
    <property type="entry name" value="VWFA"/>
    <property type="match status" value="1"/>
</dbReference>
<comment type="caution">
    <text evidence="3">The sequence shown here is derived from an EMBL/GenBank/DDBJ whole genome shotgun (WGS) entry which is preliminary data.</text>
</comment>
<protein>
    <submittedName>
        <fullName evidence="3">VWA domain-containing protein</fullName>
    </submittedName>
</protein>
<feature type="transmembrane region" description="Helical" evidence="1">
    <location>
        <begin position="55"/>
        <end position="72"/>
    </location>
</feature>
<evidence type="ECO:0000313" key="3">
    <source>
        <dbReference type="EMBL" id="MFD2110890.1"/>
    </source>
</evidence>
<gene>
    <name evidence="3" type="ORF">ACFSJC_03435</name>
</gene>
<keyword evidence="1" id="KW-0472">Membrane</keyword>
<dbReference type="SUPFAM" id="SSF53300">
    <property type="entry name" value="vWA-like"/>
    <property type="match status" value="1"/>
</dbReference>
<keyword evidence="4" id="KW-1185">Reference proteome</keyword>
<dbReference type="Gene3D" id="3.40.50.410">
    <property type="entry name" value="von Willebrand factor, type A domain"/>
    <property type="match status" value="1"/>
</dbReference>
<dbReference type="InterPro" id="IPR050768">
    <property type="entry name" value="UPF0353/GerABKA_families"/>
</dbReference>
<dbReference type="InterPro" id="IPR002035">
    <property type="entry name" value="VWF_A"/>
</dbReference>
<dbReference type="Proteomes" id="UP001597337">
    <property type="component" value="Unassembled WGS sequence"/>
</dbReference>
<dbReference type="Pfam" id="PF00092">
    <property type="entry name" value="VWA"/>
    <property type="match status" value="1"/>
</dbReference>
<sequence length="326" mass="35547">MIQLDWPWVLAALPLPLLARFLPRATEEAGAALRLPFYRRLALETAHRPGRMSRWRVAVAAFAWVFLVLAAARPQWVGDPIGLPIAGRDLMLAVDISGSMEQDDYELNGHAVSRLAAVQAVASRFIERRAEDRLGLILFGSQAYLQTPMTFDAETVATMLREAVVGLAGRETAIGDAIALAVKRLRDQPEGNRVLILLTDGENTAGALDPIAAAKLAAQAGVRIYTIGIGGGDVGIRTPFGMRLVRQGSDFDPSTLKEIAKIGGGRFFAATNREQLESIYAELDRLEPNQRDERTYRPQRALFVWPAALALMLATGLALNAAVRRV</sequence>
<keyword evidence="1" id="KW-1133">Transmembrane helix</keyword>
<reference evidence="4" key="1">
    <citation type="journal article" date="2019" name="Int. J. Syst. Evol. Microbiol.">
        <title>The Global Catalogue of Microorganisms (GCM) 10K type strain sequencing project: providing services to taxonomists for standard genome sequencing and annotation.</title>
        <authorList>
            <consortium name="The Broad Institute Genomics Platform"/>
            <consortium name="The Broad Institute Genome Sequencing Center for Infectious Disease"/>
            <person name="Wu L."/>
            <person name="Ma J."/>
        </authorList>
    </citation>
    <scope>NUCLEOTIDE SEQUENCE [LARGE SCALE GENOMIC DNA]</scope>
    <source>
        <strain evidence="4">KACC 12597</strain>
    </source>
</reference>